<dbReference type="EMBL" id="JBHMEA010000006">
    <property type="protein sequence ID" value="MFB9230301.1"/>
    <property type="molecule type" value="Genomic_DNA"/>
</dbReference>
<dbReference type="SUPFAM" id="SSF51905">
    <property type="entry name" value="FAD/NAD(P)-binding domain"/>
    <property type="match status" value="1"/>
</dbReference>
<dbReference type="InterPro" id="IPR036188">
    <property type="entry name" value="FAD/NAD-bd_sf"/>
</dbReference>
<dbReference type="Gene3D" id="1.10.8.260">
    <property type="entry name" value="HI0933 insert domain-like"/>
    <property type="match status" value="1"/>
</dbReference>
<evidence type="ECO:0000259" key="5">
    <source>
        <dbReference type="Pfam" id="PF22780"/>
    </source>
</evidence>
<dbReference type="InterPro" id="IPR057661">
    <property type="entry name" value="RsdA/BaiN/AoA(So)_Rossmann"/>
</dbReference>
<evidence type="ECO:0000259" key="4">
    <source>
        <dbReference type="Pfam" id="PF03486"/>
    </source>
</evidence>
<dbReference type="RefSeq" id="WP_343229451.1">
    <property type="nucleotide sequence ID" value="NZ_JAGFNU010000004.1"/>
</dbReference>
<reference evidence="6 7" key="1">
    <citation type="submission" date="2024-09" db="EMBL/GenBank/DDBJ databases">
        <authorList>
            <person name="Sun Q."/>
            <person name="Mori K."/>
        </authorList>
    </citation>
    <scope>NUCLEOTIDE SEQUENCE [LARGE SCALE GENOMIC DNA]</scope>
    <source>
        <strain evidence="6 7">CECT 8726</strain>
    </source>
</reference>
<name>A0ABV5JA19_9RHOB</name>
<feature type="domain" description="RsdA/BaiN/AoA(So)-like Rossmann fold-like" evidence="4">
    <location>
        <begin position="5"/>
        <end position="391"/>
    </location>
</feature>
<dbReference type="InterPro" id="IPR055178">
    <property type="entry name" value="RsdA/BaiN/AoA(So)-like_dom"/>
</dbReference>
<dbReference type="InterPro" id="IPR004792">
    <property type="entry name" value="BaiN-like"/>
</dbReference>
<evidence type="ECO:0000313" key="6">
    <source>
        <dbReference type="EMBL" id="MFB9230301.1"/>
    </source>
</evidence>
<gene>
    <name evidence="6" type="ORF">ACFFUT_00695</name>
</gene>
<feature type="domain" description="RsdA/BaiN/AoA(So)-like insert" evidence="5">
    <location>
        <begin position="189"/>
        <end position="338"/>
    </location>
</feature>
<keyword evidence="2" id="KW-0285">Flavoprotein</keyword>
<proteinExistence type="predicted"/>
<accession>A0ABV5JA19</accession>
<keyword evidence="7" id="KW-1185">Reference proteome</keyword>
<comment type="cofactor">
    <cofactor evidence="1">
        <name>FAD</name>
        <dbReference type="ChEBI" id="CHEBI:57692"/>
    </cofactor>
</comment>
<dbReference type="Gene3D" id="2.40.30.10">
    <property type="entry name" value="Translation factors"/>
    <property type="match status" value="1"/>
</dbReference>
<dbReference type="PANTHER" id="PTHR42887">
    <property type="entry name" value="OS12G0638800 PROTEIN"/>
    <property type="match status" value="1"/>
</dbReference>
<dbReference type="NCBIfam" id="TIGR00275">
    <property type="entry name" value="aminoacetone oxidase family FAD-binding enzyme"/>
    <property type="match status" value="1"/>
</dbReference>
<sequence length="397" mass="42709">MSEFDTIILGAGAAGMMCAAYAHGHTLVIDHTKAAGEKIRVSGGGRCNFTNLHTSSVNFISNNPHFAKSALNRYTQWDFIELVSKYGISYHEKTLGQLFCDTSAKDIIKMLQAEMTKAGAELWLNTSASDIAKTESGFCLTLTHDGKSQFATCKNLVVACGGKSIPKMGATGFGYQIAQQFGLKVTETRAGLVPFTFGDKVMAGLKPLAGVAVDCRAEAGGAQFEEAVLFTHRGMSGPAILQVSSFWRETEAVTLSLLPQVDLLSELRQQRQTYGRRSISNVLGDYLPKRLASYLCEMASVSGNLADFSDIALSALVEKLHNWQLIPSGTEGYRTAEVTVGGVDTEVLSSKTMETKDVPGLYFIGEVVDVTGWLGGYNFQWAWSSGWAAGTAIAAQS</sequence>
<dbReference type="PANTHER" id="PTHR42887:SF2">
    <property type="entry name" value="OS12G0638800 PROTEIN"/>
    <property type="match status" value="1"/>
</dbReference>
<organism evidence="6 7">
    <name type="scientific">Pseudohalocynthiibacter aestuariivivens</name>
    <dbReference type="NCBI Taxonomy" id="1591409"/>
    <lineage>
        <taxon>Bacteria</taxon>
        <taxon>Pseudomonadati</taxon>
        <taxon>Pseudomonadota</taxon>
        <taxon>Alphaproteobacteria</taxon>
        <taxon>Rhodobacterales</taxon>
        <taxon>Paracoccaceae</taxon>
        <taxon>Pseudohalocynthiibacter</taxon>
    </lineage>
</organism>
<keyword evidence="3" id="KW-0274">FAD</keyword>
<dbReference type="Proteomes" id="UP001589683">
    <property type="component" value="Unassembled WGS sequence"/>
</dbReference>
<protein>
    <submittedName>
        <fullName evidence="6">NAD(P)/FAD-dependent oxidoreductase</fullName>
    </submittedName>
</protein>
<dbReference type="Gene3D" id="3.50.50.60">
    <property type="entry name" value="FAD/NAD(P)-binding domain"/>
    <property type="match status" value="1"/>
</dbReference>
<dbReference type="SUPFAM" id="SSF160996">
    <property type="entry name" value="HI0933 insert domain-like"/>
    <property type="match status" value="1"/>
</dbReference>
<evidence type="ECO:0000256" key="2">
    <source>
        <dbReference type="ARBA" id="ARBA00022630"/>
    </source>
</evidence>
<dbReference type="Pfam" id="PF03486">
    <property type="entry name" value="HI0933_like"/>
    <property type="match status" value="1"/>
</dbReference>
<dbReference type="Pfam" id="PF22780">
    <property type="entry name" value="HI0933_like_1st"/>
    <property type="match status" value="1"/>
</dbReference>
<evidence type="ECO:0000256" key="1">
    <source>
        <dbReference type="ARBA" id="ARBA00001974"/>
    </source>
</evidence>
<evidence type="ECO:0000313" key="7">
    <source>
        <dbReference type="Proteomes" id="UP001589683"/>
    </source>
</evidence>
<evidence type="ECO:0000256" key="3">
    <source>
        <dbReference type="ARBA" id="ARBA00022827"/>
    </source>
</evidence>
<comment type="caution">
    <text evidence="6">The sequence shown here is derived from an EMBL/GenBank/DDBJ whole genome shotgun (WGS) entry which is preliminary data.</text>
</comment>
<dbReference type="InterPro" id="IPR023166">
    <property type="entry name" value="BaiN-like_dom_sf"/>
</dbReference>